<dbReference type="Proteomes" id="UP000183567">
    <property type="component" value="Unassembled WGS sequence"/>
</dbReference>
<protein>
    <submittedName>
        <fullName evidence="1">Uncharacterized protein</fullName>
    </submittedName>
</protein>
<name>A0A1J8Q729_9AGAM</name>
<dbReference type="OrthoDB" id="10495504at2759"/>
<keyword evidence="2" id="KW-1185">Reference proteome</keyword>
<organism evidence="1 2">
    <name type="scientific">Rhizopogon vesiculosus</name>
    <dbReference type="NCBI Taxonomy" id="180088"/>
    <lineage>
        <taxon>Eukaryota</taxon>
        <taxon>Fungi</taxon>
        <taxon>Dikarya</taxon>
        <taxon>Basidiomycota</taxon>
        <taxon>Agaricomycotina</taxon>
        <taxon>Agaricomycetes</taxon>
        <taxon>Agaricomycetidae</taxon>
        <taxon>Boletales</taxon>
        <taxon>Suillineae</taxon>
        <taxon>Rhizopogonaceae</taxon>
        <taxon>Rhizopogon</taxon>
    </lineage>
</organism>
<sequence>MPSFQQNASQWSFSHLNPEAALHSHHSTLSPLQTPSGSFDSLRNILPMILKSVTSFTHIVVSKTLSSKGALFSVLA</sequence>
<evidence type="ECO:0000313" key="2">
    <source>
        <dbReference type="Proteomes" id="UP000183567"/>
    </source>
</evidence>
<accession>A0A1J8Q729</accession>
<evidence type="ECO:0000313" key="1">
    <source>
        <dbReference type="EMBL" id="OJA09128.1"/>
    </source>
</evidence>
<dbReference type="AlphaFoldDB" id="A0A1J8Q729"/>
<gene>
    <name evidence="1" type="ORF">AZE42_02326</name>
</gene>
<comment type="caution">
    <text evidence="1">The sequence shown here is derived from an EMBL/GenBank/DDBJ whole genome shotgun (WGS) entry which is preliminary data.</text>
</comment>
<reference evidence="1 2" key="1">
    <citation type="submission" date="2016-03" db="EMBL/GenBank/DDBJ databases">
        <title>Comparative genomics of the ectomycorrhizal sister species Rhizopogon vinicolor and Rhizopogon vesiculosus (Basidiomycota: Boletales) reveals a divergence of the mating type B locus.</title>
        <authorList>
            <person name="Mujic A.B."/>
            <person name="Kuo A."/>
            <person name="Tritt A."/>
            <person name="Lipzen A."/>
            <person name="Chen C."/>
            <person name="Johnson J."/>
            <person name="Sharma A."/>
            <person name="Barry K."/>
            <person name="Grigoriev I.V."/>
            <person name="Spatafora J.W."/>
        </authorList>
    </citation>
    <scope>NUCLEOTIDE SEQUENCE [LARGE SCALE GENOMIC DNA]</scope>
    <source>
        <strain evidence="1 2">AM-OR11-056</strain>
    </source>
</reference>
<dbReference type="EMBL" id="LVVM01006016">
    <property type="protein sequence ID" value="OJA09128.1"/>
    <property type="molecule type" value="Genomic_DNA"/>
</dbReference>
<proteinExistence type="predicted"/>